<proteinExistence type="predicted"/>
<dbReference type="Gene3D" id="3.40.50.2000">
    <property type="entry name" value="Glycogen Phosphorylase B"/>
    <property type="match status" value="1"/>
</dbReference>
<dbReference type="InterPro" id="IPR001296">
    <property type="entry name" value="Glyco_trans_1"/>
</dbReference>
<feature type="domain" description="Glycosyl transferase family 1" evidence="2">
    <location>
        <begin position="209"/>
        <end position="350"/>
    </location>
</feature>
<dbReference type="Proteomes" id="UP000220034">
    <property type="component" value="Unassembled WGS sequence"/>
</dbReference>
<dbReference type="AlphaFoldDB" id="A0A2C9CRS1"/>
<protein>
    <submittedName>
        <fullName evidence="3">Glycosyltransferase involved in cell wall bisynthesis</fullName>
    </submittedName>
</protein>
<reference evidence="4" key="1">
    <citation type="submission" date="2017-09" db="EMBL/GenBank/DDBJ databases">
        <authorList>
            <person name="Varghese N."/>
            <person name="Submissions S."/>
        </authorList>
    </citation>
    <scope>NUCLEOTIDE SEQUENCE [LARGE SCALE GENOMIC DNA]</scope>
    <source>
        <strain evidence="4">C7</strain>
    </source>
</reference>
<dbReference type="RefSeq" id="WP_097928613.1">
    <property type="nucleotide sequence ID" value="NZ_OCTN01000001.1"/>
</dbReference>
<dbReference type="GO" id="GO:0016757">
    <property type="term" value="F:glycosyltransferase activity"/>
    <property type="evidence" value="ECO:0007669"/>
    <property type="project" value="InterPro"/>
</dbReference>
<dbReference type="PANTHER" id="PTHR46401">
    <property type="entry name" value="GLYCOSYLTRANSFERASE WBBK-RELATED"/>
    <property type="match status" value="1"/>
</dbReference>
<name>A0A2C9CRS1_9RHOB</name>
<keyword evidence="4" id="KW-1185">Reference proteome</keyword>
<keyword evidence="1 3" id="KW-0808">Transferase</keyword>
<dbReference type="SUPFAM" id="SSF53756">
    <property type="entry name" value="UDP-Glycosyltransferase/glycogen phosphorylase"/>
    <property type="match status" value="1"/>
</dbReference>
<sequence>MTGIIFDLSRSFSRLDRGTPTGIDRVEWSLFTALSKLGPVEGLIRSGGRHWTGPADSISPAVGQHNITDLTARLQPWRDITRRRAESSIRTALGRGSRSLPRGTQQGKWLICVGHSLPPHHIVARWKRDGGRLAVLVHDLIPLDHPEWSRPAPAKRFAKTMQVTAAHADLILHLTQVGQDRWISRYGTRPDQTNALFPMGATELPSFPRQPSKRPNMLMIGTIEPRKGHKTILDIWDDFAHRADLTIIGTRGWNSRTLFEHLNSQPAAVHEINNASDADIAQRIATAHSLLFPSKAEGYGLPVMEARVRGLPVIASNLSELRELHGDSIEYVMTHDITDWRLAISKALNEHRSTSEQEPVLWDSWTHSAKVLKAQIALQ</sequence>
<accession>A0A2C9CRS1</accession>
<evidence type="ECO:0000256" key="1">
    <source>
        <dbReference type="ARBA" id="ARBA00022679"/>
    </source>
</evidence>
<evidence type="ECO:0000259" key="2">
    <source>
        <dbReference type="Pfam" id="PF00534"/>
    </source>
</evidence>
<evidence type="ECO:0000313" key="4">
    <source>
        <dbReference type="Proteomes" id="UP000220034"/>
    </source>
</evidence>
<gene>
    <name evidence="3" type="ORF">SAMN06273572_101933</name>
</gene>
<dbReference type="EMBL" id="OCTN01000001">
    <property type="protein sequence ID" value="SOH93079.1"/>
    <property type="molecule type" value="Genomic_DNA"/>
</dbReference>
<evidence type="ECO:0000313" key="3">
    <source>
        <dbReference type="EMBL" id="SOH93079.1"/>
    </source>
</evidence>
<dbReference type="Pfam" id="PF00534">
    <property type="entry name" value="Glycos_transf_1"/>
    <property type="match status" value="1"/>
</dbReference>
<organism evidence="3 4">
    <name type="scientific">Pontivivens marinum</name>
    <dbReference type="NCBI Taxonomy" id="1690039"/>
    <lineage>
        <taxon>Bacteria</taxon>
        <taxon>Pseudomonadati</taxon>
        <taxon>Pseudomonadota</taxon>
        <taxon>Alphaproteobacteria</taxon>
        <taxon>Rhodobacterales</taxon>
        <taxon>Paracoccaceae</taxon>
        <taxon>Pontivivens</taxon>
    </lineage>
</organism>
<dbReference type="PANTHER" id="PTHR46401:SF2">
    <property type="entry name" value="GLYCOSYLTRANSFERASE WBBK-RELATED"/>
    <property type="match status" value="1"/>
</dbReference>
<dbReference type="OrthoDB" id="9790710at2"/>